<evidence type="ECO:0000313" key="3">
    <source>
        <dbReference type="Proteomes" id="UP000027725"/>
    </source>
</evidence>
<dbReference type="STRING" id="1185766.SAMN05216224_1209"/>
<feature type="chain" id="PRO_5001701176" evidence="1">
    <location>
        <begin position="32"/>
        <end position="164"/>
    </location>
</feature>
<sequence>MTPIKSVLTILPAATLAFGAATLTMPTMVHAENHMAMAELGTMHVTKSPTCGCCSGWVALAREEGYDVETTDTADVTSVKLDADLPSNLWACHTAMIGGYVIEGHVPFAAIARLLEERPDIAGIAVPGMPGGSPGMGNDPSARYDVIAFDGTAGEGEVFYQAGL</sequence>
<dbReference type="Proteomes" id="UP000027725">
    <property type="component" value="Unassembled WGS sequence"/>
</dbReference>
<dbReference type="RefSeq" id="WP_038069341.1">
    <property type="nucleotide sequence ID" value="NZ_FOVB01000020.1"/>
</dbReference>
<accession>A0A074T8J4</accession>
<feature type="signal peptide" evidence="1">
    <location>
        <begin position="1"/>
        <end position="31"/>
    </location>
</feature>
<name>A0A074T8J4_9RHOB</name>
<proteinExistence type="predicted"/>
<dbReference type="eggNOG" id="COG3019">
    <property type="taxonomic scope" value="Bacteria"/>
</dbReference>
<dbReference type="InterPro" id="IPR007332">
    <property type="entry name" value="DUF411"/>
</dbReference>
<dbReference type="EMBL" id="JHEH01000045">
    <property type="protein sequence ID" value="KEP68126.1"/>
    <property type="molecule type" value="Genomic_DNA"/>
</dbReference>
<keyword evidence="3" id="KW-1185">Reference proteome</keyword>
<evidence type="ECO:0000256" key="1">
    <source>
        <dbReference type="SAM" id="SignalP"/>
    </source>
</evidence>
<protein>
    <submittedName>
        <fullName evidence="2">CopG family transcriptional regulator</fullName>
    </submittedName>
</protein>
<dbReference type="Pfam" id="PF04214">
    <property type="entry name" value="DUF411"/>
    <property type="match status" value="1"/>
</dbReference>
<organism evidence="2 3">
    <name type="scientific">Thioclava dalianensis</name>
    <dbReference type="NCBI Taxonomy" id="1185766"/>
    <lineage>
        <taxon>Bacteria</taxon>
        <taxon>Pseudomonadati</taxon>
        <taxon>Pseudomonadota</taxon>
        <taxon>Alphaproteobacteria</taxon>
        <taxon>Rhodobacterales</taxon>
        <taxon>Paracoccaceae</taxon>
        <taxon>Thioclava</taxon>
    </lineage>
</organism>
<dbReference type="AlphaFoldDB" id="A0A074T8J4"/>
<evidence type="ECO:0000313" key="2">
    <source>
        <dbReference type="EMBL" id="KEP68126.1"/>
    </source>
</evidence>
<comment type="caution">
    <text evidence="2">The sequence shown here is derived from an EMBL/GenBank/DDBJ whole genome shotgun (WGS) entry which is preliminary data.</text>
</comment>
<reference evidence="2 3" key="1">
    <citation type="submission" date="2014-03" db="EMBL/GenBank/DDBJ databases">
        <title>The draft genome sequence of Thioclava dalianensis DLFJ1-1.</title>
        <authorList>
            <person name="Lai Q."/>
            <person name="Shao Z."/>
        </authorList>
    </citation>
    <scope>NUCLEOTIDE SEQUENCE [LARGE SCALE GENOMIC DNA]</scope>
    <source>
        <strain evidence="2 3">DLFJ1-1</strain>
    </source>
</reference>
<keyword evidence="1" id="KW-0732">Signal</keyword>
<gene>
    <name evidence="2" type="ORF">DL1_14825</name>
</gene>
<dbReference type="OrthoDB" id="14727at2"/>